<dbReference type="CDD" id="cd08422">
    <property type="entry name" value="PBP2_CrgA_like"/>
    <property type="match status" value="1"/>
</dbReference>
<protein>
    <submittedName>
        <fullName evidence="6">LysR family transcriptional regulator</fullName>
    </submittedName>
</protein>
<dbReference type="RefSeq" id="WP_265126522.1">
    <property type="nucleotide sequence ID" value="NZ_JAPCHY010000002.1"/>
</dbReference>
<dbReference type="PANTHER" id="PTHR30537:SF35">
    <property type="entry name" value="TRANSCRIPTIONAL REGULATORY PROTEIN"/>
    <property type="match status" value="1"/>
</dbReference>
<gene>
    <name evidence="6" type="ORF">OK345_03525</name>
</gene>
<keyword evidence="7" id="KW-1185">Reference proteome</keyword>
<keyword evidence="3" id="KW-0238">DNA-binding</keyword>
<dbReference type="InterPro" id="IPR036388">
    <property type="entry name" value="WH-like_DNA-bd_sf"/>
</dbReference>
<dbReference type="InterPro" id="IPR058163">
    <property type="entry name" value="LysR-type_TF_proteobact-type"/>
</dbReference>
<comment type="similarity">
    <text evidence="1">Belongs to the LysR transcriptional regulatory family.</text>
</comment>
<dbReference type="PROSITE" id="PS50931">
    <property type="entry name" value="HTH_LYSR"/>
    <property type="match status" value="1"/>
</dbReference>
<dbReference type="EMBL" id="JAPCHY010000002">
    <property type="protein sequence ID" value="MCW4471575.1"/>
    <property type="molecule type" value="Genomic_DNA"/>
</dbReference>
<dbReference type="InterPro" id="IPR036390">
    <property type="entry name" value="WH_DNA-bd_sf"/>
</dbReference>
<name>A0ABT3JTT2_9XANT</name>
<evidence type="ECO:0000259" key="5">
    <source>
        <dbReference type="PROSITE" id="PS50931"/>
    </source>
</evidence>
<evidence type="ECO:0000256" key="3">
    <source>
        <dbReference type="ARBA" id="ARBA00023125"/>
    </source>
</evidence>
<sequence>MDRLTAIEVFVAVAERGSLTAAAAQQDMSRAMVTRYLAELERWLGVRVLHRTTRRVTLTAAGEQALERFRRMLEIGSELHERLAIDDPEPRGHIRIATSLSFGQSHLAPAVARYVGRHRQVQVDLLLQDRTVNLVEERVDLAVRVTRRIDEGLIARRLAPCHSLLCAAPGYLRTHGTPQTLEALAAHNCLTHAYAGRHAWTFLKDGAPFPVAVSGNVSANEATVLLQLVRAEAGIAMLPTYLVAPLVRSGELVAVLPDCRIEPMDIHGVYVSRRQMPRVVRSFLDYLADSFGDPPYWDRPQAR</sequence>
<reference evidence="6 7" key="1">
    <citation type="submission" date="2022-10" db="EMBL/GenBank/DDBJ databases">
        <title>Xanthomonas sp. H13-6.</title>
        <authorList>
            <person name="Liu X."/>
            <person name="Deng Z."/>
            <person name="Jiang Y."/>
            <person name="Yu T."/>
            <person name="Ai J."/>
        </authorList>
    </citation>
    <scope>NUCLEOTIDE SEQUENCE [LARGE SCALE GENOMIC DNA]</scope>
    <source>
        <strain evidence="6 7">H13-6</strain>
    </source>
</reference>
<dbReference type="InterPro" id="IPR005119">
    <property type="entry name" value="LysR_subst-bd"/>
</dbReference>
<evidence type="ECO:0000256" key="4">
    <source>
        <dbReference type="ARBA" id="ARBA00023163"/>
    </source>
</evidence>
<proteinExistence type="inferred from homology"/>
<accession>A0ABT3JTT2</accession>
<evidence type="ECO:0000313" key="7">
    <source>
        <dbReference type="Proteomes" id="UP001209922"/>
    </source>
</evidence>
<dbReference type="SUPFAM" id="SSF46785">
    <property type="entry name" value="Winged helix' DNA-binding domain"/>
    <property type="match status" value="1"/>
</dbReference>
<feature type="domain" description="HTH lysR-type" evidence="5">
    <location>
        <begin position="1"/>
        <end position="59"/>
    </location>
</feature>
<keyword evidence="2" id="KW-0805">Transcription regulation</keyword>
<evidence type="ECO:0000256" key="2">
    <source>
        <dbReference type="ARBA" id="ARBA00023015"/>
    </source>
</evidence>
<dbReference type="Pfam" id="PF03466">
    <property type="entry name" value="LysR_substrate"/>
    <property type="match status" value="1"/>
</dbReference>
<organism evidence="6 7">
    <name type="scientific">Xanthomonas chitinilytica</name>
    <dbReference type="NCBI Taxonomy" id="2989819"/>
    <lineage>
        <taxon>Bacteria</taxon>
        <taxon>Pseudomonadati</taxon>
        <taxon>Pseudomonadota</taxon>
        <taxon>Gammaproteobacteria</taxon>
        <taxon>Lysobacterales</taxon>
        <taxon>Lysobacteraceae</taxon>
        <taxon>Xanthomonas</taxon>
    </lineage>
</organism>
<keyword evidence="4" id="KW-0804">Transcription</keyword>
<dbReference type="Proteomes" id="UP001209922">
    <property type="component" value="Unassembled WGS sequence"/>
</dbReference>
<dbReference type="InterPro" id="IPR000847">
    <property type="entry name" value="LysR_HTH_N"/>
</dbReference>
<dbReference type="SUPFAM" id="SSF53850">
    <property type="entry name" value="Periplasmic binding protein-like II"/>
    <property type="match status" value="1"/>
</dbReference>
<evidence type="ECO:0000313" key="6">
    <source>
        <dbReference type="EMBL" id="MCW4471575.1"/>
    </source>
</evidence>
<dbReference type="Pfam" id="PF00126">
    <property type="entry name" value="HTH_1"/>
    <property type="match status" value="1"/>
</dbReference>
<evidence type="ECO:0000256" key="1">
    <source>
        <dbReference type="ARBA" id="ARBA00009437"/>
    </source>
</evidence>
<dbReference type="PANTHER" id="PTHR30537">
    <property type="entry name" value="HTH-TYPE TRANSCRIPTIONAL REGULATOR"/>
    <property type="match status" value="1"/>
</dbReference>
<comment type="caution">
    <text evidence="6">The sequence shown here is derived from an EMBL/GenBank/DDBJ whole genome shotgun (WGS) entry which is preliminary data.</text>
</comment>
<dbReference type="Gene3D" id="3.40.190.290">
    <property type="match status" value="1"/>
</dbReference>
<dbReference type="Gene3D" id="1.10.10.10">
    <property type="entry name" value="Winged helix-like DNA-binding domain superfamily/Winged helix DNA-binding domain"/>
    <property type="match status" value="1"/>
</dbReference>